<evidence type="ECO:0000313" key="10">
    <source>
        <dbReference type="Proteomes" id="UP001596106"/>
    </source>
</evidence>
<dbReference type="Pfam" id="PF00512">
    <property type="entry name" value="HisKA"/>
    <property type="match status" value="1"/>
</dbReference>
<dbReference type="Gene3D" id="3.30.565.10">
    <property type="entry name" value="Histidine kinase-like ATPase, C-terminal domain"/>
    <property type="match status" value="1"/>
</dbReference>
<dbReference type="GO" id="GO:0016301">
    <property type="term" value="F:kinase activity"/>
    <property type="evidence" value="ECO:0007669"/>
    <property type="project" value="UniProtKB-KW"/>
</dbReference>
<keyword evidence="10" id="KW-1185">Reference proteome</keyword>
<evidence type="ECO:0000256" key="1">
    <source>
        <dbReference type="ARBA" id="ARBA00000085"/>
    </source>
</evidence>
<dbReference type="Proteomes" id="UP001596106">
    <property type="component" value="Unassembled WGS sequence"/>
</dbReference>
<accession>A0ABW0I5Z1</accession>
<dbReference type="RefSeq" id="WP_379841956.1">
    <property type="nucleotide sequence ID" value="NZ_JBHSMA010000001.1"/>
</dbReference>
<keyword evidence="7" id="KW-0812">Transmembrane</keyword>
<dbReference type="PRINTS" id="PR00344">
    <property type="entry name" value="BCTRLSENSOR"/>
</dbReference>
<name>A0ABW0I5Z1_9BACT</name>
<evidence type="ECO:0000256" key="7">
    <source>
        <dbReference type="SAM" id="Phobius"/>
    </source>
</evidence>
<evidence type="ECO:0000256" key="2">
    <source>
        <dbReference type="ARBA" id="ARBA00012438"/>
    </source>
</evidence>
<comment type="caution">
    <text evidence="9">The sequence shown here is derived from an EMBL/GenBank/DDBJ whole genome shotgun (WGS) entry which is preliminary data.</text>
</comment>
<keyword evidence="7" id="KW-1133">Transmembrane helix</keyword>
<evidence type="ECO:0000259" key="8">
    <source>
        <dbReference type="PROSITE" id="PS50109"/>
    </source>
</evidence>
<keyword evidence="5 9" id="KW-0418">Kinase</keyword>
<dbReference type="InterPro" id="IPR005467">
    <property type="entry name" value="His_kinase_dom"/>
</dbReference>
<gene>
    <name evidence="9" type="ORF">ACFPMF_05565</name>
</gene>
<dbReference type="EC" id="2.7.13.3" evidence="2"/>
<dbReference type="SMART" id="SM00388">
    <property type="entry name" value="HisKA"/>
    <property type="match status" value="1"/>
</dbReference>
<feature type="domain" description="Histidine kinase" evidence="8">
    <location>
        <begin position="271"/>
        <end position="492"/>
    </location>
</feature>
<dbReference type="Pfam" id="PF02518">
    <property type="entry name" value="HATPase_c"/>
    <property type="match status" value="1"/>
</dbReference>
<dbReference type="InterPro" id="IPR050736">
    <property type="entry name" value="Sensor_HK_Regulatory"/>
</dbReference>
<dbReference type="InterPro" id="IPR003661">
    <property type="entry name" value="HisK_dim/P_dom"/>
</dbReference>
<dbReference type="SUPFAM" id="SSF47384">
    <property type="entry name" value="Homodimeric domain of signal transducing histidine kinase"/>
    <property type="match status" value="1"/>
</dbReference>
<dbReference type="PANTHER" id="PTHR43711">
    <property type="entry name" value="TWO-COMPONENT HISTIDINE KINASE"/>
    <property type="match status" value="1"/>
</dbReference>
<dbReference type="SUPFAM" id="SSF55874">
    <property type="entry name" value="ATPase domain of HSP90 chaperone/DNA topoisomerase II/histidine kinase"/>
    <property type="match status" value="1"/>
</dbReference>
<sequence length="492" mass="56045">MKQRIRSIFILMTVCILGVIAFQGYWLYTSYQLHEQQFRRTVRGAFISAVEKQQMHEARRLFRGEGPGFREPARFQFRDPELDDKPMERIVVNRLKDSVFVRINRADSSGPGRMDMRVIRRARLSNDSIFIDTIARKISNMLIVDWAGNHRFNLKTFDSTYRAELRLREIDATYRLDTIQLKPERFVNQMEVLAIGGTPIKTPPMPINPVKNQFLQASFDSPTGYILRKMSWPLVGSALLLALTTWCFVSMLSTILKQKKLSEIKNDFINNMTHELKTPLATVSAAVEALQHFGALDDPQKTQAYLGISKNELQRLSDLVEKVLNMAVDETKELELNREWLRPSDLIGEVVENHQLKAGAGDSTKPVAFEVETGSENAPVQADRLHLGNAINNLIDNAIKYSRDSVRIRISSRTDARGWQLCVQDNGNGIPKMYHEAIFDRFFRVPTGNLHPVKGFGLGLSYVRQVVEKHGGRIEVSSEPGQGSEFTIWIPN</sequence>
<dbReference type="SMART" id="SM00387">
    <property type="entry name" value="HATPase_c"/>
    <property type="match status" value="1"/>
</dbReference>
<evidence type="ECO:0000256" key="6">
    <source>
        <dbReference type="ARBA" id="ARBA00023012"/>
    </source>
</evidence>
<proteinExistence type="predicted"/>
<dbReference type="InterPro" id="IPR036890">
    <property type="entry name" value="HATPase_C_sf"/>
</dbReference>
<evidence type="ECO:0000256" key="5">
    <source>
        <dbReference type="ARBA" id="ARBA00022777"/>
    </source>
</evidence>
<dbReference type="EMBL" id="JBHSMA010000001">
    <property type="protein sequence ID" value="MFC5408764.1"/>
    <property type="molecule type" value="Genomic_DNA"/>
</dbReference>
<evidence type="ECO:0000313" key="9">
    <source>
        <dbReference type="EMBL" id="MFC5408764.1"/>
    </source>
</evidence>
<keyword evidence="6" id="KW-0902">Two-component regulatory system</keyword>
<dbReference type="CDD" id="cd00075">
    <property type="entry name" value="HATPase"/>
    <property type="match status" value="1"/>
</dbReference>
<comment type="catalytic activity">
    <reaction evidence="1">
        <text>ATP + protein L-histidine = ADP + protein N-phospho-L-histidine.</text>
        <dbReference type="EC" id="2.7.13.3"/>
    </reaction>
</comment>
<dbReference type="InterPro" id="IPR004358">
    <property type="entry name" value="Sig_transdc_His_kin-like_C"/>
</dbReference>
<dbReference type="PROSITE" id="PS50109">
    <property type="entry name" value="HIS_KIN"/>
    <property type="match status" value="1"/>
</dbReference>
<keyword evidence="3" id="KW-0597">Phosphoprotein</keyword>
<keyword evidence="4" id="KW-0808">Transferase</keyword>
<feature type="transmembrane region" description="Helical" evidence="7">
    <location>
        <begin position="232"/>
        <end position="256"/>
    </location>
</feature>
<evidence type="ECO:0000256" key="4">
    <source>
        <dbReference type="ARBA" id="ARBA00022679"/>
    </source>
</evidence>
<dbReference type="InterPro" id="IPR003594">
    <property type="entry name" value="HATPase_dom"/>
</dbReference>
<keyword evidence="7" id="KW-0472">Membrane</keyword>
<dbReference type="CDD" id="cd00082">
    <property type="entry name" value="HisKA"/>
    <property type="match status" value="1"/>
</dbReference>
<reference evidence="10" key="1">
    <citation type="journal article" date="2019" name="Int. J. Syst. Evol. Microbiol.">
        <title>The Global Catalogue of Microorganisms (GCM) 10K type strain sequencing project: providing services to taxonomists for standard genome sequencing and annotation.</title>
        <authorList>
            <consortium name="The Broad Institute Genomics Platform"/>
            <consortium name="The Broad Institute Genome Sequencing Center for Infectious Disease"/>
            <person name="Wu L."/>
            <person name="Ma J."/>
        </authorList>
    </citation>
    <scope>NUCLEOTIDE SEQUENCE [LARGE SCALE GENOMIC DNA]</scope>
    <source>
        <strain evidence="10">CCUG 55250</strain>
    </source>
</reference>
<protein>
    <recommendedName>
        <fullName evidence="2">histidine kinase</fullName>
        <ecNumber evidence="2">2.7.13.3</ecNumber>
    </recommendedName>
</protein>
<dbReference type="InterPro" id="IPR036097">
    <property type="entry name" value="HisK_dim/P_sf"/>
</dbReference>
<feature type="transmembrane region" description="Helical" evidence="7">
    <location>
        <begin position="7"/>
        <end position="28"/>
    </location>
</feature>
<dbReference type="PANTHER" id="PTHR43711:SF1">
    <property type="entry name" value="HISTIDINE KINASE 1"/>
    <property type="match status" value="1"/>
</dbReference>
<dbReference type="Gene3D" id="1.10.287.130">
    <property type="match status" value="1"/>
</dbReference>
<organism evidence="9 10">
    <name type="scientific">Larkinella bovis</name>
    <dbReference type="NCBI Taxonomy" id="683041"/>
    <lineage>
        <taxon>Bacteria</taxon>
        <taxon>Pseudomonadati</taxon>
        <taxon>Bacteroidota</taxon>
        <taxon>Cytophagia</taxon>
        <taxon>Cytophagales</taxon>
        <taxon>Spirosomataceae</taxon>
        <taxon>Larkinella</taxon>
    </lineage>
</organism>
<evidence type="ECO:0000256" key="3">
    <source>
        <dbReference type="ARBA" id="ARBA00022553"/>
    </source>
</evidence>